<evidence type="ECO:0000313" key="3">
    <source>
        <dbReference type="Proteomes" id="UP001501509"/>
    </source>
</evidence>
<reference evidence="3" key="1">
    <citation type="journal article" date="2019" name="Int. J. Syst. Evol. Microbiol.">
        <title>The Global Catalogue of Microorganisms (GCM) 10K type strain sequencing project: providing services to taxonomists for standard genome sequencing and annotation.</title>
        <authorList>
            <consortium name="The Broad Institute Genomics Platform"/>
            <consortium name="The Broad Institute Genome Sequencing Center for Infectious Disease"/>
            <person name="Wu L."/>
            <person name="Ma J."/>
        </authorList>
    </citation>
    <scope>NUCLEOTIDE SEQUENCE [LARGE SCALE GENOMIC DNA]</scope>
    <source>
        <strain evidence="3">JCM 6833</strain>
    </source>
</reference>
<dbReference type="EMBL" id="BAAATD010000004">
    <property type="protein sequence ID" value="GAA2600808.1"/>
    <property type="molecule type" value="Genomic_DNA"/>
</dbReference>
<dbReference type="Pfam" id="PF04149">
    <property type="entry name" value="DUF397"/>
    <property type="match status" value="1"/>
</dbReference>
<accession>A0ABP6C3L7</accession>
<evidence type="ECO:0000313" key="2">
    <source>
        <dbReference type="EMBL" id="GAA2600808.1"/>
    </source>
</evidence>
<sequence length="56" mass="6236">MELKWRKSSQSLSNGGECVELASFQEILAVRDSKDPQGAILLAARADLRKAIHRKL</sequence>
<dbReference type="InterPro" id="IPR007278">
    <property type="entry name" value="DUF397"/>
</dbReference>
<proteinExistence type="predicted"/>
<protein>
    <recommendedName>
        <fullName evidence="1">DUF397 domain-containing protein</fullName>
    </recommendedName>
</protein>
<organism evidence="2 3">
    <name type="scientific">Actinomadura fulvescens</name>
    <dbReference type="NCBI Taxonomy" id="46160"/>
    <lineage>
        <taxon>Bacteria</taxon>
        <taxon>Bacillati</taxon>
        <taxon>Actinomycetota</taxon>
        <taxon>Actinomycetes</taxon>
        <taxon>Streptosporangiales</taxon>
        <taxon>Thermomonosporaceae</taxon>
        <taxon>Actinomadura</taxon>
    </lineage>
</organism>
<dbReference type="RefSeq" id="WP_344542573.1">
    <property type="nucleotide sequence ID" value="NZ_BAAATD010000004.1"/>
</dbReference>
<dbReference type="Proteomes" id="UP001501509">
    <property type="component" value="Unassembled WGS sequence"/>
</dbReference>
<keyword evidence="3" id="KW-1185">Reference proteome</keyword>
<comment type="caution">
    <text evidence="2">The sequence shown here is derived from an EMBL/GenBank/DDBJ whole genome shotgun (WGS) entry which is preliminary data.</text>
</comment>
<feature type="domain" description="DUF397" evidence="1">
    <location>
        <begin position="3"/>
        <end position="49"/>
    </location>
</feature>
<evidence type="ECO:0000259" key="1">
    <source>
        <dbReference type="Pfam" id="PF04149"/>
    </source>
</evidence>
<name>A0ABP6C3L7_9ACTN</name>
<gene>
    <name evidence="2" type="ORF">GCM10010411_38100</name>
</gene>